<dbReference type="RefSeq" id="WP_272957131.1">
    <property type="nucleotide sequence ID" value="NZ_CAJXAW010000014.1"/>
</dbReference>
<dbReference type="CDD" id="cd22784">
    <property type="entry name" value="DPBB_MltA_YuiC-like"/>
    <property type="match status" value="1"/>
</dbReference>
<dbReference type="AlphaFoldDB" id="A0A3D5J3E6"/>
<comment type="caution">
    <text evidence="2">The sequence shown here is derived from an EMBL/GenBank/DDBJ whole genome shotgun (WGS) entry which is preliminary data.</text>
</comment>
<feature type="signal peptide" evidence="1">
    <location>
        <begin position="1"/>
        <end position="23"/>
    </location>
</feature>
<feature type="chain" id="PRO_5017659501" description="3D (Asp-Asp-Asp) domain-containing protein" evidence="1">
    <location>
        <begin position="24"/>
        <end position="158"/>
    </location>
</feature>
<keyword evidence="1" id="KW-0732">Signal</keyword>
<evidence type="ECO:0008006" key="4">
    <source>
        <dbReference type="Google" id="ProtNLM"/>
    </source>
</evidence>
<protein>
    <recommendedName>
        <fullName evidence="4">3D (Asp-Asp-Asp) domain-containing protein</fullName>
    </recommendedName>
</protein>
<dbReference type="PROSITE" id="PS51257">
    <property type="entry name" value="PROKAR_LIPOPROTEIN"/>
    <property type="match status" value="1"/>
</dbReference>
<evidence type="ECO:0000313" key="2">
    <source>
        <dbReference type="EMBL" id="HCV82621.1"/>
    </source>
</evidence>
<reference evidence="2 3" key="1">
    <citation type="journal article" date="2018" name="Nat. Biotechnol.">
        <title>A standardized bacterial taxonomy based on genome phylogeny substantially revises the tree of life.</title>
        <authorList>
            <person name="Parks D.H."/>
            <person name="Chuvochina M."/>
            <person name="Waite D.W."/>
            <person name="Rinke C."/>
            <person name="Skarshewski A."/>
            <person name="Chaumeil P.A."/>
            <person name="Hugenholtz P."/>
        </authorList>
    </citation>
    <scope>NUCLEOTIDE SEQUENCE [LARGE SCALE GENOMIC DNA]</scope>
    <source>
        <strain evidence="2">UBA9359</strain>
    </source>
</reference>
<dbReference type="EMBL" id="DPMF01000377">
    <property type="protein sequence ID" value="HCV82621.1"/>
    <property type="molecule type" value="Genomic_DNA"/>
</dbReference>
<name>A0A3D5J3E6_9FLAO</name>
<gene>
    <name evidence="2" type="ORF">DGQ38_16395</name>
</gene>
<organism evidence="2 3">
    <name type="scientific">Zunongwangia profunda</name>
    <dbReference type="NCBI Taxonomy" id="398743"/>
    <lineage>
        <taxon>Bacteria</taxon>
        <taxon>Pseudomonadati</taxon>
        <taxon>Bacteroidota</taxon>
        <taxon>Flavobacteriia</taxon>
        <taxon>Flavobacteriales</taxon>
        <taxon>Flavobacteriaceae</taxon>
        <taxon>Zunongwangia</taxon>
    </lineage>
</organism>
<dbReference type="Proteomes" id="UP000264330">
    <property type="component" value="Unassembled WGS sequence"/>
</dbReference>
<proteinExistence type="predicted"/>
<accession>A0A3D5J3E6</accession>
<evidence type="ECO:0000313" key="3">
    <source>
        <dbReference type="Proteomes" id="UP000264330"/>
    </source>
</evidence>
<sequence length="158" mass="17917">MIRKYFLGILSFCLFFGAVGFSACNFSDTKVDDHPIEEDWDTLKVTVSAFNSVGYQTAGNNPNLAAWGDTLKPGMNAVAISRDLIDLGLDHDDEIRIQGFDSVFLIKDKMHYRWKKRVDIYMGKDIAKARNFGRKKLEIYYRKKDTTSTNAAAEVTSE</sequence>
<evidence type="ECO:0000256" key="1">
    <source>
        <dbReference type="SAM" id="SignalP"/>
    </source>
</evidence>